<dbReference type="PROSITE" id="PS51257">
    <property type="entry name" value="PROKAR_LIPOPROTEIN"/>
    <property type="match status" value="1"/>
</dbReference>
<proteinExistence type="predicted"/>
<dbReference type="RefSeq" id="WP_123042791.1">
    <property type="nucleotide sequence ID" value="NZ_CP033433.1"/>
</dbReference>
<dbReference type="KEGG" id="coh:EAV92_20385"/>
<feature type="chain" id="PRO_5039189108" description="Sporulation protein" evidence="2">
    <location>
        <begin position="25"/>
        <end position="146"/>
    </location>
</feature>
<evidence type="ECO:0000256" key="1">
    <source>
        <dbReference type="SAM" id="MobiDB-lite"/>
    </source>
</evidence>
<dbReference type="AlphaFoldDB" id="A0A3G3K3H7"/>
<evidence type="ECO:0008006" key="5">
    <source>
        <dbReference type="Google" id="ProtNLM"/>
    </source>
</evidence>
<feature type="signal peptide" evidence="2">
    <location>
        <begin position="1"/>
        <end position="24"/>
    </location>
</feature>
<evidence type="ECO:0000256" key="2">
    <source>
        <dbReference type="SAM" id="SignalP"/>
    </source>
</evidence>
<keyword evidence="2" id="KW-0732">Signal</keyword>
<dbReference type="EMBL" id="CP033433">
    <property type="protein sequence ID" value="AYQ74711.1"/>
    <property type="molecule type" value="Genomic_DNA"/>
</dbReference>
<dbReference type="Proteomes" id="UP000269097">
    <property type="component" value="Chromosome"/>
</dbReference>
<feature type="region of interest" description="Disordered" evidence="1">
    <location>
        <begin position="37"/>
        <end position="56"/>
    </location>
</feature>
<feature type="compositionally biased region" description="Low complexity" evidence="1">
    <location>
        <begin position="37"/>
        <end position="46"/>
    </location>
</feature>
<gene>
    <name evidence="3" type="ORF">EAV92_20385</name>
</gene>
<organism evidence="3 4">
    <name type="scientific">Cohnella candidum</name>
    <dbReference type="NCBI Taxonomy" id="2674991"/>
    <lineage>
        <taxon>Bacteria</taxon>
        <taxon>Bacillati</taxon>
        <taxon>Bacillota</taxon>
        <taxon>Bacilli</taxon>
        <taxon>Bacillales</taxon>
        <taxon>Paenibacillaceae</taxon>
        <taxon>Cohnella</taxon>
    </lineage>
</organism>
<reference evidence="3 4" key="1">
    <citation type="submission" date="2018-10" db="EMBL/GenBank/DDBJ databases">
        <title>Genome Sequence of Cohnella sp.</title>
        <authorList>
            <person name="Srinivasan S."/>
            <person name="Kim M.K."/>
        </authorList>
    </citation>
    <scope>NUCLEOTIDE SEQUENCE [LARGE SCALE GENOMIC DNA]</scope>
    <source>
        <strain evidence="3 4">18JY8-7</strain>
    </source>
</reference>
<sequence>MRIQGKRTKTVQALLLAGALGLAAGCGNGTNTGMNNGTNGANNTNGVKAQSYSDDGYLGTSNSNPHIPGRNMALNYVNDANMMRDAIRDVRGVVGANITFNGTQAYVTLKLEPGLEARRAQTVERQAASVLRFNFPRYNVHVTSAR</sequence>
<name>A0A3G3K3H7_9BACL</name>
<accession>A0A3G3K3H7</accession>
<protein>
    <recommendedName>
        <fullName evidence="5">Sporulation protein</fullName>
    </recommendedName>
</protein>
<evidence type="ECO:0000313" key="3">
    <source>
        <dbReference type="EMBL" id="AYQ74711.1"/>
    </source>
</evidence>
<keyword evidence="4" id="KW-1185">Reference proteome</keyword>
<feature type="compositionally biased region" description="Polar residues" evidence="1">
    <location>
        <begin position="47"/>
        <end position="56"/>
    </location>
</feature>
<evidence type="ECO:0000313" key="4">
    <source>
        <dbReference type="Proteomes" id="UP000269097"/>
    </source>
</evidence>